<dbReference type="GO" id="GO:0009306">
    <property type="term" value="P:protein secretion"/>
    <property type="evidence" value="ECO:0007669"/>
    <property type="project" value="InterPro"/>
</dbReference>
<evidence type="ECO:0000256" key="1">
    <source>
        <dbReference type="RuleBase" id="RU004003"/>
    </source>
</evidence>
<keyword evidence="6" id="KW-1185">Reference proteome</keyword>
<dbReference type="InterPro" id="IPR050810">
    <property type="entry name" value="Bact_Secretion_Sys_Channel"/>
</dbReference>
<name>A0A518D4B1_9BACT</name>
<comment type="similarity">
    <text evidence="1">Belongs to the bacterial secretin family.</text>
</comment>
<proteinExistence type="inferred from homology"/>
<evidence type="ECO:0000259" key="3">
    <source>
        <dbReference type="Pfam" id="PF00263"/>
    </source>
</evidence>
<feature type="domain" description="Pilus formation protein N-terminal" evidence="4">
    <location>
        <begin position="104"/>
        <end position="167"/>
    </location>
</feature>
<dbReference type="InterPro" id="IPR004846">
    <property type="entry name" value="T2SS/T3SS_dom"/>
</dbReference>
<dbReference type="InterPro" id="IPR001775">
    <property type="entry name" value="GspD/PilQ"/>
</dbReference>
<dbReference type="Pfam" id="PF13629">
    <property type="entry name" value="T2SS-T3SS_pil_N"/>
    <property type="match status" value="1"/>
</dbReference>
<dbReference type="PANTHER" id="PTHR30332">
    <property type="entry name" value="PROBABLE GENERAL SECRETION PATHWAY PROTEIN D"/>
    <property type="match status" value="1"/>
</dbReference>
<evidence type="ECO:0000256" key="2">
    <source>
        <dbReference type="SAM" id="MobiDB-lite"/>
    </source>
</evidence>
<dbReference type="Pfam" id="PF00263">
    <property type="entry name" value="Secretin"/>
    <property type="match status" value="1"/>
</dbReference>
<protein>
    <submittedName>
        <fullName evidence="5">Type II secretion system protein D</fullName>
    </submittedName>
</protein>
<evidence type="ECO:0000259" key="4">
    <source>
        <dbReference type="Pfam" id="PF13629"/>
    </source>
</evidence>
<organism evidence="5 6">
    <name type="scientific">Rohdeia mirabilis</name>
    <dbReference type="NCBI Taxonomy" id="2528008"/>
    <lineage>
        <taxon>Bacteria</taxon>
        <taxon>Pseudomonadati</taxon>
        <taxon>Planctomycetota</taxon>
        <taxon>Planctomycetia</taxon>
        <taxon>Planctomycetia incertae sedis</taxon>
        <taxon>Rohdeia</taxon>
    </lineage>
</organism>
<evidence type="ECO:0000313" key="5">
    <source>
        <dbReference type="EMBL" id="QDU86317.1"/>
    </source>
</evidence>
<dbReference type="PANTHER" id="PTHR30332:SF17">
    <property type="entry name" value="TYPE IV PILIATION SYSTEM PROTEIN DR_0774-RELATED"/>
    <property type="match status" value="1"/>
</dbReference>
<reference evidence="5 6" key="1">
    <citation type="submission" date="2019-02" db="EMBL/GenBank/DDBJ databases">
        <title>Deep-cultivation of Planctomycetes and their phenomic and genomic characterization uncovers novel biology.</title>
        <authorList>
            <person name="Wiegand S."/>
            <person name="Jogler M."/>
            <person name="Boedeker C."/>
            <person name="Pinto D."/>
            <person name="Vollmers J."/>
            <person name="Rivas-Marin E."/>
            <person name="Kohn T."/>
            <person name="Peeters S.H."/>
            <person name="Heuer A."/>
            <person name="Rast P."/>
            <person name="Oberbeckmann S."/>
            <person name="Bunk B."/>
            <person name="Jeske O."/>
            <person name="Meyerdierks A."/>
            <person name="Storesund J.E."/>
            <person name="Kallscheuer N."/>
            <person name="Luecker S."/>
            <person name="Lage O.M."/>
            <person name="Pohl T."/>
            <person name="Merkel B.J."/>
            <person name="Hornburger P."/>
            <person name="Mueller R.-W."/>
            <person name="Bruemmer F."/>
            <person name="Labrenz M."/>
            <person name="Spormann A.M."/>
            <person name="Op den Camp H."/>
            <person name="Overmann J."/>
            <person name="Amann R."/>
            <person name="Jetten M.S.M."/>
            <person name="Mascher T."/>
            <person name="Medema M.H."/>
            <person name="Devos D.P."/>
            <person name="Kaster A.-K."/>
            <person name="Ovreas L."/>
            <person name="Rohde M."/>
            <person name="Galperin M.Y."/>
            <person name="Jogler C."/>
        </authorList>
    </citation>
    <scope>NUCLEOTIDE SEQUENCE [LARGE SCALE GENOMIC DNA]</scope>
    <source>
        <strain evidence="5 6">Pla163</strain>
    </source>
</reference>
<dbReference type="InterPro" id="IPR032789">
    <property type="entry name" value="T2SS-T3SS_pil_N"/>
</dbReference>
<dbReference type="GO" id="GO:0015627">
    <property type="term" value="C:type II protein secretion system complex"/>
    <property type="evidence" value="ECO:0007669"/>
    <property type="project" value="TreeGrafter"/>
</dbReference>
<dbReference type="EMBL" id="CP036290">
    <property type="protein sequence ID" value="QDU86317.1"/>
    <property type="molecule type" value="Genomic_DNA"/>
</dbReference>
<gene>
    <name evidence="5" type="primary">outD_2</name>
    <name evidence="5" type="ORF">Pla163_34680</name>
</gene>
<feature type="domain" description="Type II/III secretion system secretin-like" evidence="3">
    <location>
        <begin position="505"/>
        <end position="676"/>
    </location>
</feature>
<evidence type="ECO:0000313" key="6">
    <source>
        <dbReference type="Proteomes" id="UP000319342"/>
    </source>
</evidence>
<accession>A0A518D4B1</accession>
<sequence>MVTPKSSPPVSSALDGAPVVGAAPRFVHRRLAFAGACALVVTLGAVSAMPSGAAEPEPVSASTAAPISKVSAVSAPPATLRDASAGSMEARVSSTIAFQDGADVSLTKGTHAELSFPQPISRIAIGDPTVVEQQTLTNRQVLLRGLAVGRTSLIVWYEDGSYERTHVWVKKDLQLLDRALADIHPSLTVDIAPDREAYVLRGHVPTLTLRRAAEQAAEAYLDAGRGPVLVGTGDTADSALVTERTDRGSSGSIINLVRVDELGPSQVQLVGQALVAAGYDDVVVRMVQRGDVPDPEHDLFVLDGKVDDQIALTRCLTLVGRLVGGSSDSGDITVVADEAGSIRDFVGSGNTGASGSRGFGTSGRSSSGVGRLQLDNGVEANVGRASVLSTAGGRVLSFLEVTDLPQVRVHVELYEVDRDGLKEVRPKLTAALSDFDAAGVGRSPLTTQFQGTPTGNPDAPFTGGLGTGPTSDTDIQNVLSFLDGSFADEVQLSTGRLALSATLRFLEQEGLARSLSRPNLTVLSGESAQFLVGGELPIRQNTVSDASGGVITTGVVTEQFGIGLAVRPLVGRDGRVTLDLQPEITEPDFDLTADVVAATNTAQETVGFRTRTLRTSARLADGEALLIGGLQTRSHQGSRSGLPVLGQVPIIGWLFRETSEQERRTELVLVVTPVVLREPEARALLWRHGDPLQALLDAVPPPPEPEPKDGQNAAVPTDEPESADAPQRP</sequence>
<dbReference type="RefSeq" id="WP_419186070.1">
    <property type="nucleotide sequence ID" value="NZ_CP036290.1"/>
</dbReference>
<feature type="region of interest" description="Disordered" evidence="2">
    <location>
        <begin position="694"/>
        <end position="729"/>
    </location>
</feature>
<dbReference type="PRINTS" id="PR00811">
    <property type="entry name" value="BCTERIALGSPD"/>
</dbReference>
<dbReference type="AlphaFoldDB" id="A0A518D4B1"/>
<dbReference type="Proteomes" id="UP000319342">
    <property type="component" value="Chromosome"/>
</dbReference>